<gene>
    <name evidence="10" type="ORF">PPRIM_AZ9-3.1.T0280280</name>
</gene>
<accession>A0A8S1KWM3</accession>
<dbReference type="PANTHER" id="PTHR22811">
    <property type="entry name" value="TRANSMEMBRANE EMP24 DOMAIN-CONTAINING PROTEIN"/>
    <property type="match status" value="1"/>
</dbReference>
<feature type="transmembrane region" description="Helical" evidence="7">
    <location>
        <begin position="176"/>
        <end position="194"/>
    </location>
</feature>
<keyword evidence="11" id="KW-1185">Reference proteome</keyword>
<proteinExistence type="inferred from homology"/>
<evidence type="ECO:0000256" key="6">
    <source>
        <dbReference type="ARBA" id="ARBA00023136"/>
    </source>
</evidence>
<dbReference type="Proteomes" id="UP000688137">
    <property type="component" value="Unassembled WGS sequence"/>
</dbReference>
<name>A0A8S1KWM3_PARPR</name>
<comment type="subcellular location">
    <subcellularLocation>
        <location evidence="1">Membrane</location>
        <topology evidence="1">Single-pass type I membrane protein</topology>
    </subcellularLocation>
</comment>
<dbReference type="InterPro" id="IPR009038">
    <property type="entry name" value="GOLD_dom"/>
</dbReference>
<dbReference type="Pfam" id="PF01105">
    <property type="entry name" value="EMP24_GP25L"/>
    <property type="match status" value="1"/>
</dbReference>
<keyword evidence="5 7" id="KW-1133">Transmembrane helix</keyword>
<keyword evidence="3 7" id="KW-0812">Transmembrane</keyword>
<organism evidence="10 11">
    <name type="scientific">Paramecium primaurelia</name>
    <dbReference type="NCBI Taxonomy" id="5886"/>
    <lineage>
        <taxon>Eukaryota</taxon>
        <taxon>Sar</taxon>
        <taxon>Alveolata</taxon>
        <taxon>Ciliophora</taxon>
        <taxon>Intramacronucleata</taxon>
        <taxon>Oligohymenophorea</taxon>
        <taxon>Peniculida</taxon>
        <taxon>Parameciidae</taxon>
        <taxon>Paramecium</taxon>
    </lineage>
</organism>
<protein>
    <recommendedName>
        <fullName evidence="9">GOLD domain-containing protein</fullName>
    </recommendedName>
</protein>
<evidence type="ECO:0000256" key="1">
    <source>
        <dbReference type="ARBA" id="ARBA00004479"/>
    </source>
</evidence>
<dbReference type="SMART" id="SM01190">
    <property type="entry name" value="EMP24_GP25L"/>
    <property type="match status" value="1"/>
</dbReference>
<evidence type="ECO:0000256" key="3">
    <source>
        <dbReference type="ARBA" id="ARBA00022692"/>
    </source>
</evidence>
<evidence type="ECO:0000256" key="5">
    <source>
        <dbReference type="ARBA" id="ARBA00022989"/>
    </source>
</evidence>
<comment type="similarity">
    <text evidence="2">Belongs to the EMP24/GP25L family.</text>
</comment>
<feature type="chain" id="PRO_5035836531" description="GOLD domain-containing protein" evidence="8">
    <location>
        <begin position="17"/>
        <end position="203"/>
    </location>
</feature>
<dbReference type="InterPro" id="IPR015720">
    <property type="entry name" value="Emp24-like"/>
</dbReference>
<evidence type="ECO:0000259" key="9">
    <source>
        <dbReference type="SMART" id="SM01190"/>
    </source>
</evidence>
<reference evidence="10" key="1">
    <citation type="submission" date="2021-01" db="EMBL/GenBank/DDBJ databases">
        <authorList>
            <consortium name="Genoscope - CEA"/>
            <person name="William W."/>
        </authorList>
    </citation>
    <scope>NUCLEOTIDE SEQUENCE</scope>
</reference>
<dbReference type="AlphaFoldDB" id="A0A8S1KWM3"/>
<evidence type="ECO:0000256" key="2">
    <source>
        <dbReference type="ARBA" id="ARBA00007104"/>
    </source>
</evidence>
<keyword evidence="6 7" id="KW-0472">Membrane</keyword>
<feature type="signal peptide" evidence="8">
    <location>
        <begin position="1"/>
        <end position="16"/>
    </location>
</feature>
<dbReference type="GO" id="GO:0016020">
    <property type="term" value="C:membrane"/>
    <property type="evidence" value="ECO:0007669"/>
    <property type="project" value="UniProtKB-SubCell"/>
</dbReference>
<evidence type="ECO:0000256" key="4">
    <source>
        <dbReference type="ARBA" id="ARBA00022729"/>
    </source>
</evidence>
<sequence>MKNLFIIGCLFQLINCVSIGVEGGSVKCFFLDGYDGQIVKVPYVVTGINEENVFVELFETITENDIQYNKTLESQEGKREGQLKHLVKGNKEIYLCFQSNDSYYKIFSFDIDISGVDKNFADKNQMDETEGSLKQVLSKMHKVYRNQHFQIDRENYHEKLMESTENQVKWCALCKIVVLMSVCLIQIYMLTNFFKDKSFGPSV</sequence>
<comment type="caution">
    <text evidence="10">The sequence shown here is derived from an EMBL/GenBank/DDBJ whole genome shotgun (WGS) entry which is preliminary data.</text>
</comment>
<evidence type="ECO:0000313" key="10">
    <source>
        <dbReference type="EMBL" id="CAD8059197.1"/>
    </source>
</evidence>
<dbReference type="EMBL" id="CAJJDM010000027">
    <property type="protein sequence ID" value="CAD8059197.1"/>
    <property type="molecule type" value="Genomic_DNA"/>
</dbReference>
<evidence type="ECO:0000256" key="7">
    <source>
        <dbReference type="SAM" id="Phobius"/>
    </source>
</evidence>
<evidence type="ECO:0000313" key="11">
    <source>
        <dbReference type="Proteomes" id="UP000688137"/>
    </source>
</evidence>
<feature type="domain" description="GOLD" evidence="9">
    <location>
        <begin position="16"/>
        <end position="195"/>
    </location>
</feature>
<keyword evidence="4 8" id="KW-0732">Signal</keyword>
<evidence type="ECO:0000256" key="8">
    <source>
        <dbReference type="SAM" id="SignalP"/>
    </source>
</evidence>